<dbReference type="SMART" id="SM01425">
    <property type="entry name" value="EsV_1_7"/>
    <property type="match status" value="2"/>
</dbReference>
<organism evidence="2 3">
    <name type="scientific">Hondaea fermentalgiana</name>
    <dbReference type="NCBI Taxonomy" id="2315210"/>
    <lineage>
        <taxon>Eukaryota</taxon>
        <taxon>Sar</taxon>
        <taxon>Stramenopiles</taxon>
        <taxon>Bigyra</taxon>
        <taxon>Labyrinthulomycetes</taxon>
        <taxon>Thraustochytrida</taxon>
        <taxon>Thraustochytriidae</taxon>
        <taxon>Hondaea</taxon>
    </lineage>
</organism>
<dbReference type="Proteomes" id="UP000241890">
    <property type="component" value="Unassembled WGS sequence"/>
</dbReference>
<dbReference type="EMBL" id="BEYU01000028">
    <property type="protein sequence ID" value="GBG27120.1"/>
    <property type="molecule type" value="Genomic_DNA"/>
</dbReference>
<dbReference type="Pfam" id="PF19114">
    <property type="entry name" value="EsV_1_7_cys"/>
    <property type="match status" value="2"/>
</dbReference>
<evidence type="ECO:0000256" key="1">
    <source>
        <dbReference type="SAM" id="MobiDB-lite"/>
    </source>
</evidence>
<dbReference type="InterPro" id="IPR043822">
    <property type="entry name" value="EsV_1_7_cys"/>
</dbReference>
<evidence type="ECO:0000313" key="2">
    <source>
        <dbReference type="EMBL" id="GBG27120.1"/>
    </source>
</evidence>
<evidence type="ECO:0000313" key="3">
    <source>
        <dbReference type="Proteomes" id="UP000241890"/>
    </source>
</evidence>
<keyword evidence="3" id="KW-1185">Reference proteome</keyword>
<dbReference type="InParanoid" id="A0A2R5G805"/>
<gene>
    <name evidence="2" type="ORF">FCC1311_033432</name>
</gene>
<feature type="region of interest" description="Disordered" evidence="1">
    <location>
        <begin position="305"/>
        <end position="432"/>
    </location>
</feature>
<accession>A0A2R5G805</accession>
<feature type="compositionally biased region" description="Basic and acidic residues" evidence="1">
    <location>
        <begin position="315"/>
        <end position="343"/>
    </location>
</feature>
<protein>
    <submittedName>
        <fullName evidence="2">Basal body-orientation factor 1</fullName>
    </submittedName>
</protein>
<dbReference type="PANTHER" id="PTHR14845:SF0">
    <property type="entry name" value="DUF4515 DOMAIN-CONTAINING PROTEIN"/>
    <property type="match status" value="1"/>
</dbReference>
<feature type="region of interest" description="Disordered" evidence="1">
    <location>
        <begin position="1"/>
        <end position="39"/>
    </location>
</feature>
<reference evidence="2 3" key="1">
    <citation type="submission" date="2017-12" db="EMBL/GenBank/DDBJ databases">
        <title>Sequencing, de novo assembly and annotation of complete genome of a new Thraustochytrid species, strain FCC1311.</title>
        <authorList>
            <person name="Sedici K."/>
            <person name="Godart F."/>
            <person name="Aiese Cigliano R."/>
            <person name="Sanseverino W."/>
            <person name="Barakat M."/>
            <person name="Ortet P."/>
            <person name="Marechal E."/>
            <person name="Cagnac O."/>
            <person name="Amato A."/>
        </authorList>
    </citation>
    <scope>NUCLEOTIDE SEQUENCE [LARGE SCALE GENOMIC DNA]</scope>
</reference>
<feature type="compositionally biased region" description="Basic and acidic residues" evidence="1">
    <location>
        <begin position="491"/>
        <end position="507"/>
    </location>
</feature>
<feature type="compositionally biased region" description="Acidic residues" evidence="1">
    <location>
        <begin position="1"/>
        <end position="19"/>
    </location>
</feature>
<feature type="compositionally biased region" description="Low complexity" evidence="1">
    <location>
        <begin position="406"/>
        <end position="418"/>
    </location>
</feature>
<dbReference type="OrthoDB" id="441129at2759"/>
<feature type="compositionally biased region" description="Basic and acidic residues" evidence="1">
    <location>
        <begin position="357"/>
        <end position="372"/>
    </location>
</feature>
<comment type="caution">
    <text evidence="2">The sequence shown here is derived from an EMBL/GenBank/DDBJ whole genome shotgun (WGS) entry which is preliminary data.</text>
</comment>
<name>A0A2R5G805_9STRA</name>
<sequence length="888" mass="99235">MDAVADEDGDEDDEDDVDSNAEVQSRRSGQDGPMLGEMRPEDHIWGNEKDPFIVVQSLNNGVEVLGRRHVPQARVIERDLGVFVRIRGFEIICKYDLFLSEKVLQPLLAPHAGHLCPWWPHGAEVEVDTLRWNESQQCFETPHNKTNTEWKRACVGCVQLIFSGEGESCRIAQYGNGTIKTHCNTCRPVNMGTISPSLCKVCQKTAPTYGWPNNKNKTHCADCRKPGMVTVAKRLCKHVSCSKTASYGYKGQREYCAKHKESDMELGYRMCMRCKQAKATEGRNVRATHCKPCMAELEAGIVASRSQVGKAPSPGKEKQKGGKASNGDKPRIVSSKEKTDGKTFKSALVGNMIKSKAKAEGSKSGKKDKKETNGSQAETTPGKANKRSATGAKRGPSMAKKKKQAKAAATGSAKASAAPRPGSRGDSAEDALYKQSLESRVEGLKLRVEALREENLSLKEKAAKSEKDTHEFVAYFQNEIEKKDATIAKLAEESNRSEARAEEELKATRATSEAAVSKAQKELQDTKAALDAKVLALEDELELLSEYKHKRDVLNARLEAAESRAAEQAKEHQEQIHTMEREFIEKTARKQREMEMRIESIEQKAREDAQQGLDADTRKIIADNKRMGEELKFQLQTCDELQAQNKALVEENKRARRNLELASGKEEEYAARGFYKENEIHNARQKIKALERTLSQAVRDAEQRQADADSKFRKETESLNLEVAGLKQLVKLKNKELANIRKLAQVILDQRTETEQFFLEALEQVKKEVRRARVEEHHRLAAEHRKRRPQQLGIENDSHLSAPVMGNRVFIPKDFNIELRDLSWADRERVLRILFARINAVENQAGDIIRDATQAGLTGLSIVHASDSTRASGSADVSGLLAERPAAH</sequence>
<dbReference type="AlphaFoldDB" id="A0A2R5G805"/>
<dbReference type="PANTHER" id="PTHR14845">
    <property type="entry name" value="COILED-COIL DOMAIN-CONTAINING 166"/>
    <property type="match status" value="1"/>
</dbReference>
<feature type="region of interest" description="Disordered" evidence="1">
    <location>
        <begin position="491"/>
        <end position="522"/>
    </location>
</feature>
<proteinExistence type="predicted"/>